<protein>
    <submittedName>
        <fullName evidence="5">Sugar ABC transporter substrate-binding protein</fullName>
    </submittedName>
</protein>
<comment type="subcellular location">
    <subcellularLocation>
        <location evidence="1">Cell envelope</location>
    </subcellularLocation>
</comment>
<proteinExistence type="predicted"/>
<dbReference type="Gene3D" id="3.40.50.2300">
    <property type="match status" value="2"/>
</dbReference>
<dbReference type="InterPro" id="IPR028082">
    <property type="entry name" value="Peripla_BP_I"/>
</dbReference>
<reference evidence="5 6" key="1">
    <citation type="submission" date="2023-11" db="EMBL/GenBank/DDBJ databases">
        <authorList>
            <person name="Xu M."/>
            <person name="Jiang T."/>
        </authorList>
    </citation>
    <scope>NUCLEOTIDE SEQUENCE [LARGE SCALE GENOMIC DNA]</scope>
    <source>
        <strain evidence="5 6">SD</strain>
    </source>
</reference>
<dbReference type="PROSITE" id="PS51257">
    <property type="entry name" value="PROKAR_LIPOPROTEIN"/>
    <property type="match status" value="1"/>
</dbReference>
<accession>A0ABU4VEV7</accession>
<keyword evidence="2 3" id="KW-0732">Signal</keyword>
<name>A0ABU4VEV7_9ACTN</name>
<feature type="chain" id="PRO_5047259126" evidence="3">
    <location>
        <begin position="27"/>
        <end position="369"/>
    </location>
</feature>
<dbReference type="Proteomes" id="UP001277761">
    <property type="component" value="Unassembled WGS sequence"/>
</dbReference>
<evidence type="ECO:0000256" key="3">
    <source>
        <dbReference type="SAM" id="SignalP"/>
    </source>
</evidence>
<sequence length="369" mass="37747">MSINLRTALALCALAPVAALGLTACGDDDGDSGGSSGGGGGGKTIALLLPESKTARYEALDRPLFTSALKEACADCKLIYANADQDTSKQQSQAESAITNGADVLVLDPVDAEAAGAIVARAKQSDIPVISYDRLVQKADVDYYISFDNEEVGKLQGQSLVEALGTPQGKSIVMINGSPTDSNAAQFKKGAHSVLDGSGVKIAKEYDTPDWSPDKAQTEMDQAITAIGKNGISGVYAANDGTAGGAIAAMKSAGIDPKQVPVTGQDAELAGIQRILLGEQHMTVYKAIKPEAEAAAKLAYALATDSPAPSGLVNGKVDNGSKQVDSVLLKPIAVTKDKIADTVVKDGVYEVSAICKGRYAAACKAAGIG</sequence>
<dbReference type="PANTHER" id="PTHR30036:SF1">
    <property type="entry name" value="D-XYLOSE-BINDING PERIPLASMIC PROTEIN"/>
    <property type="match status" value="1"/>
</dbReference>
<evidence type="ECO:0000259" key="4">
    <source>
        <dbReference type="Pfam" id="PF13407"/>
    </source>
</evidence>
<comment type="caution">
    <text evidence="5">The sequence shown here is derived from an EMBL/GenBank/DDBJ whole genome shotgun (WGS) entry which is preliminary data.</text>
</comment>
<keyword evidence="6" id="KW-1185">Reference proteome</keyword>
<dbReference type="EMBL" id="JAXAVX010000001">
    <property type="protein sequence ID" value="MDX8150325.1"/>
    <property type="molecule type" value="Genomic_DNA"/>
</dbReference>
<organism evidence="5 6">
    <name type="scientific">Patulibacter brassicae</name>
    <dbReference type="NCBI Taxonomy" id="1705717"/>
    <lineage>
        <taxon>Bacteria</taxon>
        <taxon>Bacillati</taxon>
        <taxon>Actinomycetota</taxon>
        <taxon>Thermoleophilia</taxon>
        <taxon>Solirubrobacterales</taxon>
        <taxon>Patulibacteraceae</taxon>
        <taxon>Patulibacter</taxon>
    </lineage>
</organism>
<evidence type="ECO:0000313" key="5">
    <source>
        <dbReference type="EMBL" id="MDX8150325.1"/>
    </source>
</evidence>
<dbReference type="InterPro" id="IPR025997">
    <property type="entry name" value="SBP_2_dom"/>
</dbReference>
<dbReference type="Pfam" id="PF13407">
    <property type="entry name" value="Peripla_BP_4"/>
    <property type="match status" value="1"/>
</dbReference>
<feature type="signal peptide" evidence="3">
    <location>
        <begin position="1"/>
        <end position="26"/>
    </location>
</feature>
<dbReference type="CDD" id="cd19995">
    <property type="entry name" value="PBP1_ABC_xylose_binding-like"/>
    <property type="match status" value="1"/>
</dbReference>
<evidence type="ECO:0000256" key="2">
    <source>
        <dbReference type="ARBA" id="ARBA00022729"/>
    </source>
</evidence>
<evidence type="ECO:0000313" key="6">
    <source>
        <dbReference type="Proteomes" id="UP001277761"/>
    </source>
</evidence>
<dbReference type="PANTHER" id="PTHR30036">
    <property type="entry name" value="D-XYLOSE-BINDING PERIPLASMIC PROTEIN"/>
    <property type="match status" value="1"/>
</dbReference>
<dbReference type="InterPro" id="IPR050555">
    <property type="entry name" value="Bact_Solute-Bind_Prot2"/>
</dbReference>
<evidence type="ECO:0000256" key="1">
    <source>
        <dbReference type="ARBA" id="ARBA00004196"/>
    </source>
</evidence>
<gene>
    <name evidence="5" type="ORF">SK069_01855</name>
</gene>
<dbReference type="RefSeq" id="WP_319953088.1">
    <property type="nucleotide sequence ID" value="NZ_JAXAVX010000001.1"/>
</dbReference>
<feature type="domain" description="Periplasmic binding protein" evidence="4">
    <location>
        <begin position="45"/>
        <end position="304"/>
    </location>
</feature>
<dbReference type="SUPFAM" id="SSF53822">
    <property type="entry name" value="Periplasmic binding protein-like I"/>
    <property type="match status" value="1"/>
</dbReference>